<protein>
    <submittedName>
        <fullName evidence="2">Ovule protein</fullName>
    </submittedName>
</protein>
<accession>A0A1I7X6N6</accession>
<sequence>MSCTTKRLEHGLYNILFVGLHNCYTRCARIGLNLFFSLCGDPKGSLQCMFLVIRILLQ</sequence>
<dbReference type="WBParaSite" id="Hba_13133">
    <property type="protein sequence ID" value="Hba_13133"/>
    <property type="gene ID" value="Hba_13133"/>
</dbReference>
<keyword evidence="1" id="KW-1185">Reference proteome</keyword>
<evidence type="ECO:0000313" key="1">
    <source>
        <dbReference type="Proteomes" id="UP000095283"/>
    </source>
</evidence>
<organism evidence="1 2">
    <name type="scientific">Heterorhabditis bacteriophora</name>
    <name type="common">Entomopathogenic nematode worm</name>
    <dbReference type="NCBI Taxonomy" id="37862"/>
    <lineage>
        <taxon>Eukaryota</taxon>
        <taxon>Metazoa</taxon>
        <taxon>Ecdysozoa</taxon>
        <taxon>Nematoda</taxon>
        <taxon>Chromadorea</taxon>
        <taxon>Rhabditida</taxon>
        <taxon>Rhabditina</taxon>
        <taxon>Rhabditomorpha</taxon>
        <taxon>Strongyloidea</taxon>
        <taxon>Heterorhabditidae</taxon>
        <taxon>Heterorhabditis</taxon>
    </lineage>
</organism>
<reference evidence="2" key="1">
    <citation type="submission" date="2016-11" db="UniProtKB">
        <authorList>
            <consortium name="WormBaseParasite"/>
        </authorList>
    </citation>
    <scope>IDENTIFICATION</scope>
</reference>
<name>A0A1I7X6N6_HETBA</name>
<dbReference type="Proteomes" id="UP000095283">
    <property type="component" value="Unplaced"/>
</dbReference>
<dbReference type="AlphaFoldDB" id="A0A1I7X6N6"/>
<proteinExistence type="predicted"/>
<evidence type="ECO:0000313" key="2">
    <source>
        <dbReference type="WBParaSite" id="Hba_13133"/>
    </source>
</evidence>